<comment type="caution">
    <text evidence="2">The sequence shown here is derived from an EMBL/GenBank/DDBJ whole genome shotgun (WGS) entry which is preliminary data.</text>
</comment>
<evidence type="ECO:0000256" key="1">
    <source>
        <dbReference type="SAM" id="Phobius"/>
    </source>
</evidence>
<keyword evidence="1" id="KW-1133">Transmembrane helix</keyword>
<dbReference type="Proteomes" id="UP000531594">
    <property type="component" value="Unassembled WGS sequence"/>
</dbReference>
<keyword evidence="1" id="KW-0472">Membrane</keyword>
<dbReference type="RefSeq" id="WP_184523383.1">
    <property type="nucleotide sequence ID" value="NZ_JACHGK010000002.1"/>
</dbReference>
<evidence type="ECO:0000313" key="2">
    <source>
        <dbReference type="EMBL" id="MBB6444379.1"/>
    </source>
</evidence>
<gene>
    <name evidence="2" type="ORF">HNR53_000987</name>
</gene>
<accession>A0A7X0HP76</accession>
<sequence length="93" mass="10199">MSWLLVPIIIWATALIIMGLPKMWGKKMQKVKTKLKVEAESAKHTNPEESIYKGIEEGLLEMGSTQNLCFVSSIIGLLLMALGTVALCAVLLL</sequence>
<dbReference type="EMBL" id="JACHGK010000002">
    <property type="protein sequence ID" value="MBB6444379.1"/>
    <property type="molecule type" value="Genomic_DNA"/>
</dbReference>
<dbReference type="AlphaFoldDB" id="A0A7X0HP76"/>
<organism evidence="2 3">
    <name type="scientific">Bacillus benzoevorans</name>
    <dbReference type="NCBI Taxonomy" id="1456"/>
    <lineage>
        <taxon>Bacteria</taxon>
        <taxon>Bacillati</taxon>
        <taxon>Bacillota</taxon>
        <taxon>Bacilli</taxon>
        <taxon>Bacillales</taxon>
        <taxon>Bacillaceae</taxon>
        <taxon>Bacillus</taxon>
    </lineage>
</organism>
<protein>
    <submittedName>
        <fullName evidence="2">Uncharacterized protein</fullName>
    </submittedName>
</protein>
<proteinExistence type="predicted"/>
<keyword evidence="1" id="KW-0812">Transmembrane</keyword>
<evidence type="ECO:0000313" key="3">
    <source>
        <dbReference type="Proteomes" id="UP000531594"/>
    </source>
</evidence>
<reference evidence="2 3" key="1">
    <citation type="submission" date="2020-08" db="EMBL/GenBank/DDBJ databases">
        <title>Genomic Encyclopedia of Type Strains, Phase IV (KMG-IV): sequencing the most valuable type-strain genomes for metagenomic binning, comparative biology and taxonomic classification.</title>
        <authorList>
            <person name="Goeker M."/>
        </authorList>
    </citation>
    <scope>NUCLEOTIDE SEQUENCE [LARGE SCALE GENOMIC DNA]</scope>
    <source>
        <strain evidence="2 3">DSM 5391</strain>
    </source>
</reference>
<name>A0A7X0HP76_9BACI</name>
<feature type="transmembrane region" description="Helical" evidence="1">
    <location>
        <begin position="6"/>
        <end position="24"/>
    </location>
</feature>
<keyword evidence="3" id="KW-1185">Reference proteome</keyword>
<feature type="transmembrane region" description="Helical" evidence="1">
    <location>
        <begin position="68"/>
        <end position="92"/>
    </location>
</feature>